<comment type="subcellular location">
    <subcellularLocation>
        <location evidence="8">Cytoplasm</location>
    </subcellularLocation>
</comment>
<dbReference type="GO" id="GO:0003899">
    <property type="term" value="F:DNA-directed RNA polymerase activity"/>
    <property type="evidence" value="ECO:0007669"/>
    <property type="project" value="UniProtKB-UniRule"/>
</dbReference>
<dbReference type="GO" id="GO:0008270">
    <property type="term" value="F:zinc ion binding"/>
    <property type="evidence" value="ECO:0007669"/>
    <property type="project" value="UniProtKB-UniRule"/>
</dbReference>
<comment type="cofactor">
    <cofactor evidence="8">
        <name>Zn(2+)</name>
        <dbReference type="ChEBI" id="CHEBI:29105"/>
    </cofactor>
    <text evidence="8">Binds 1 zinc ion.</text>
</comment>
<keyword evidence="5 8" id="KW-0479">Metal-binding</keyword>
<dbReference type="InterPro" id="IPR006591">
    <property type="entry name" value="RNAP_P/RPABC4"/>
</dbReference>
<dbReference type="GO" id="GO:0000428">
    <property type="term" value="C:DNA-directed RNA polymerase complex"/>
    <property type="evidence" value="ECO:0007669"/>
    <property type="project" value="UniProtKB-KW"/>
</dbReference>
<evidence type="ECO:0000313" key="9">
    <source>
        <dbReference type="EMBL" id="HGM46750.1"/>
    </source>
</evidence>
<keyword evidence="4 8" id="KW-0548">Nucleotidyltransferase</keyword>
<organism evidence="9">
    <name type="scientific">Thermofilum pendens</name>
    <dbReference type="NCBI Taxonomy" id="2269"/>
    <lineage>
        <taxon>Archaea</taxon>
        <taxon>Thermoproteota</taxon>
        <taxon>Thermoprotei</taxon>
        <taxon>Thermofilales</taxon>
        <taxon>Thermofilaceae</taxon>
        <taxon>Thermofilum</taxon>
    </lineage>
</organism>
<gene>
    <name evidence="8" type="primary">rpo12</name>
    <name evidence="8" type="synonym">rpoP</name>
    <name evidence="9" type="ORF">ENU21_03215</name>
</gene>
<protein>
    <recommendedName>
        <fullName evidence="8">DNA-directed RNA polymerase subunit Rpo12</fullName>
        <ecNumber evidence="8">2.7.7.6</ecNumber>
    </recommendedName>
    <alternativeName>
        <fullName evidence="8">DNA-directed RNA polymerase subunit P</fullName>
    </alternativeName>
</protein>
<comment type="function">
    <text evidence="8">DNA-dependent RNA polymerase (RNAP) catalyzes the transcription of DNA into RNA using the four ribonucleoside triphosphates as substrates.</text>
</comment>
<dbReference type="SMART" id="SM00659">
    <property type="entry name" value="RPOLCX"/>
    <property type="match status" value="1"/>
</dbReference>
<evidence type="ECO:0000256" key="8">
    <source>
        <dbReference type="HAMAP-Rule" id="MF_00615"/>
    </source>
</evidence>
<keyword evidence="3 8" id="KW-0808">Transferase</keyword>
<keyword evidence="2 8" id="KW-0963">Cytoplasm</keyword>
<dbReference type="InterPro" id="IPR029040">
    <property type="entry name" value="RPABC4/Spt4"/>
</dbReference>
<comment type="subunit">
    <text evidence="8">Part of the RNA polymerase complex.</text>
</comment>
<comment type="catalytic activity">
    <reaction evidence="8">
        <text>RNA(n) + a ribonucleoside 5'-triphosphate = RNA(n+1) + diphosphate</text>
        <dbReference type="Rhea" id="RHEA:21248"/>
        <dbReference type="Rhea" id="RHEA-COMP:14527"/>
        <dbReference type="Rhea" id="RHEA-COMP:17342"/>
        <dbReference type="ChEBI" id="CHEBI:33019"/>
        <dbReference type="ChEBI" id="CHEBI:61557"/>
        <dbReference type="ChEBI" id="CHEBI:140395"/>
        <dbReference type="EC" id="2.7.7.6"/>
    </reaction>
</comment>
<evidence type="ECO:0000256" key="4">
    <source>
        <dbReference type="ARBA" id="ARBA00022695"/>
    </source>
</evidence>
<dbReference type="EC" id="2.7.7.6" evidence="8"/>
<accession>A0A7C4H691</accession>
<dbReference type="EMBL" id="DTBQ01000088">
    <property type="protein sequence ID" value="HGM46750.1"/>
    <property type="molecule type" value="Genomic_DNA"/>
</dbReference>
<keyword evidence="1 8" id="KW-0240">DNA-directed RNA polymerase</keyword>
<keyword evidence="7 8" id="KW-0804">Transcription</keyword>
<reference evidence="9" key="1">
    <citation type="journal article" date="2020" name="mSystems">
        <title>Genome- and Community-Level Interaction Insights into Carbon Utilization and Element Cycling Functions of Hydrothermarchaeota in Hydrothermal Sediment.</title>
        <authorList>
            <person name="Zhou Z."/>
            <person name="Liu Y."/>
            <person name="Xu W."/>
            <person name="Pan J."/>
            <person name="Luo Z.H."/>
            <person name="Li M."/>
        </authorList>
    </citation>
    <scope>NUCLEOTIDE SEQUENCE</scope>
    <source>
        <strain evidence="9">SpSt-649</strain>
    </source>
</reference>
<dbReference type="GO" id="GO:0006351">
    <property type="term" value="P:DNA-templated transcription"/>
    <property type="evidence" value="ECO:0007669"/>
    <property type="project" value="UniProtKB-UniRule"/>
</dbReference>
<dbReference type="GO" id="GO:0003677">
    <property type="term" value="F:DNA binding"/>
    <property type="evidence" value="ECO:0007669"/>
    <property type="project" value="InterPro"/>
</dbReference>
<comment type="similarity">
    <text evidence="8">Belongs to the archaeal Rpo12/eukaryotic RPC10 RNA polymerase subunit family.</text>
</comment>
<evidence type="ECO:0000256" key="1">
    <source>
        <dbReference type="ARBA" id="ARBA00022478"/>
    </source>
</evidence>
<dbReference type="GO" id="GO:0005737">
    <property type="term" value="C:cytoplasm"/>
    <property type="evidence" value="ECO:0007669"/>
    <property type="project" value="UniProtKB-SubCell"/>
</dbReference>
<dbReference type="HAMAP" id="MF_00615">
    <property type="entry name" value="RNApol_arch_Rpo12"/>
    <property type="match status" value="1"/>
</dbReference>
<sequence>MSLGLEEEKVYRCLRCGSVFSKKDQILPGSRCPICGFRIYEKVRPNVPKRLKAA</sequence>
<evidence type="ECO:0000256" key="3">
    <source>
        <dbReference type="ARBA" id="ARBA00022679"/>
    </source>
</evidence>
<feature type="binding site" evidence="8">
    <location>
        <position position="16"/>
    </location>
    <ligand>
        <name>Zn(2+)</name>
        <dbReference type="ChEBI" id="CHEBI:29105"/>
    </ligand>
</feature>
<evidence type="ECO:0000256" key="6">
    <source>
        <dbReference type="ARBA" id="ARBA00022833"/>
    </source>
</evidence>
<keyword evidence="6 8" id="KW-0862">Zinc</keyword>
<proteinExistence type="inferred from homology"/>
<dbReference type="InterPro" id="IPR023464">
    <property type="entry name" value="Rpo12"/>
</dbReference>
<dbReference type="SUPFAM" id="SSF63393">
    <property type="entry name" value="RNA polymerase subunits"/>
    <property type="match status" value="1"/>
</dbReference>
<name>A0A7C4H691_THEPE</name>
<feature type="binding site" evidence="8">
    <location>
        <position position="32"/>
    </location>
    <ligand>
        <name>Zn(2+)</name>
        <dbReference type="ChEBI" id="CHEBI:29105"/>
    </ligand>
</feature>
<dbReference type="Gene3D" id="2.20.28.30">
    <property type="entry name" value="RNA polymerase ii, chain L"/>
    <property type="match status" value="1"/>
</dbReference>
<dbReference type="AlphaFoldDB" id="A0A7C4H691"/>
<comment type="caution">
    <text evidence="9">The sequence shown here is derived from an EMBL/GenBank/DDBJ whole genome shotgun (WGS) entry which is preliminary data.</text>
</comment>
<evidence type="ECO:0000256" key="7">
    <source>
        <dbReference type="ARBA" id="ARBA00023163"/>
    </source>
</evidence>
<feature type="binding site" evidence="8">
    <location>
        <position position="35"/>
    </location>
    <ligand>
        <name>Zn(2+)</name>
        <dbReference type="ChEBI" id="CHEBI:29105"/>
    </ligand>
</feature>
<evidence type="ECO:0000256" key="2">
    <source>
        <dbReference type="ARBA" id="ARBA00022490"/>
    </source>
</evidence>
<evidence type="ECO:0000256" key="5">
    <source>
        <dbReference type="ARBA" id="ARBA00022723"/>
    </source>
</evidence>